<name>A0A1A7QD85_9PAST</name>
<comment type="caution">
    <text evidence="2">The sequence shown here is derived from an EMBL/GenBank/DDBJ whole genome shotgun (WGS) entry which is preliminary data.</text>
</comment>
<dbReference type="PANTHER" id="PTHR37017">
    <property type="entry name" value="AB HYDROLASE-1 DOMAIN-CONTAINING PROTEIN-RELATED"/>
    <property type="match status" value="1"/>
</dbReference>
<dbReference type="Gene3D" id="3.40.50.1820">
    <property type="entry name" value="alpha/beta hydrolase"/>
    <property type="match status" value="1"/>
</dbReference>
<sequence>MVHGAWFGGWVWKDVAQQLRAAGNTVYTPSLTGLGDRRHLRQTGINLDTHTDDIVNLILDEDLHNVVLVGWSYGGMVISNVVAQIPDRIASMVYLDAYFPEKGRSAASYIPDQSYLAMMADLAGNNQDIPPLSMQEVGITDAKLAAYVAPRISPQPVGTFLQPSKALTQRPKHIAYTFILAGRFNGALFRPIYQRFQQEHIGDTFVVNSSHAAMLTAPKETAELLQHVR</sequence>
<accession>A0A1A7QD85</accession>
<reference evidence="4 5" key="1">
    <citation type="submission" date="2014-11" db="EMBL/GenBank/DDBJ databases">
        <title>Pan-genome of Gallibacterium spp.</title>
        <authorList>
            <person name="Kudirkiene E."/>
            <person name="Bojesen A.M."/>
        </authorList>
    </citation>
    <scope>NUCLEOTIDE SEQUENCE [LARGE SCALE GENOMIC DNA]</scope>
    <source>
        <strain evidence="3 4">18469/18</strain>
        <strain evidence="2 5">F150</strain>
    </source>
</reference>
<dbReference type="InterPro" id="IPR052897">
    <property type="entry name" value="Sec-Metab_Biosynth_Hydrolase"/>
</dbReference>
<dbReference type="AlphaFoldDB" id="A0A1A7QD85"/>
<dbReference type="Proteomes" id="UP000092649">
    <property type="component" value="Unassembled WGS sequence"/>
</dbReference>
<proteinExistence type="predicted"/>
<evidence type="ECO:0000313" key="4">
    <source>
        <dbReference type="Proteomes" id="UP000092527"/>
    </source>
</evidence>
<dbReference type="Proteomes" id="UP000092527">
    <property type="component" value="Unassembled WGS sequence"/>
</dbReference>
<protein>
    <recommendedName>
        <fullName evidence="1">AB hydrolase-1 domain-containing protein</fullName>
    </recommendedName>
</protein>
<dbReference type="InterPro" id="IPR029058">
    <property type="entry name" value="AB_hydrolase_fold"/>
</dbReference>
<dbReference type="EMBL" id="JTJL01000048">
    <property type="protein sequence ID" value="OBW92522.1"/>
    <property type="molecule type" value="Genomic_DNA"/>
</dbReference>
<feature type="domain" description="AB hydrolase-1" evidence="1">
    <location>
        <begin position="1"/>
        <end position="223"/>
    </location>
</feature>
<dbReference type="PANTHER" id="PTHR37017:SF11">
    <property type="entry name" value="ESTERASE_LIPASE_THIOESTERASE DOMAIN-CONTAINING PROTEIN"/>
    <property type="match status" value="1"/>
</dbReference>
<evidence type="ECO:0000313" key="5">
    <source>
        <dbReference type="Proteomes" id="UP000092649"/>
    </source>
</evidence>
<dbReference type="Pfam" id="PF12697">
    <property type="entry name" value="Abhydrolase_6"/>
    <property type="match status" value="1"/>
</dbReference>
<dbReference type="SUPFAM" id="SSF53474">
    <property type="entry name" value="alpha/beta-Hydrolases"/>
    <property type="match status" value="1"/>
</dbReference>
<keyword evidence="5" id="KW-1185">Reference proteome</keyword>
<dbReference type="InterPro" id="IPR000073">
    <property type="entry name" value="AB_hydrolase_1"/>
</dbReference>
<evidence type="ECO:0000313" key="3">
    <source>
        <dbReference type="EMBL" id="OBX11917.1"/>
    </source>
</evidence>
<dbReference type="EMBL" id="JTJU01000006">
    <property type="protein sequence ID" value="OBX11917.1"/>
    <property type="molecule type" value="Genomic_DNA"/>
</dbReference>
<evidence type="ECO:0000259" key="1">
    <source>
        <dbReference type="Pfam" id="PF12697"/>
    </source>
</evidence>
<gene>
    <name evidence="2" type="ORF">QS62_08880</name>
    <name evidence="3" type="ORF">QV09_00855</name>
</gene>
<organism evidence="2 5">
    <name type="scientific">Gallibacterium salpingitidis</name>
    <dbReference type="NCBI Taxonomy" id="505341"/>
    <lineage>
        <taxon>Bacteria</taxon>
        <taxon>Pseudomonadati</taxon>
        <taxon>Pseudomonadota</taxon>
        <taxon>Gammaproteobacteria</taxon>
        <taxon>Pasteurellales</taxon>
        <taxon>Pasteurellaceae</taxon>
        <taxon>Gallibacterium</taxon>
    </lineage>
</organism>
<evidence type="ECO:0000313" key="2">
    <source>
        <dbReference type="EMBL" id="OBW92522.1"/>
    </source>
</evidence>